<name>A0A5E8BXY8_9ASCO</name>
<dbReference type="AlphaFoldDB" id="A0A5E8BXY8"/>
<evidence type="ECO:0000313" key="3">
    <source>
        <dbReference type="Proteomes" id="UP000398389"/>
    </source>
</evidence>
<protein>
    <submittedName>
        <fullName evidence="2">Uncharacterized protein</fullName>
    </submittedName>
</protein>
<dbReference type="EMBL" id="CABVLU010000003">
    <property type="protein sequence ID" value="VVT55534.1"/>
    <property type="molecule type" value="Genomic_DNA"/>
</dbReference>
<sequence>MVAIKSVTLFSVLAALVAAAPAAQDSKALTAEEILAPYAPELAKREAAPASVLNLSAVTTLLLSITSFLTSTLVNLGTLNLDGELSAVGDLLTNITTVVTQLVNTLTGVTVGTGLAATLNTLLINTGLKTLLNLLLTIVNQLVSELTGKTLSTTLINVITSLRDTLNNLSTVLGSAGLGDGVTSIITSIVNLLNTLL</sequence>
<feature type="chain" id="PRO_5022764593" evidence="1">
    <location>
        <begin position="20"/>
        <end position="197"/>
    </location>
</feature>
<gene>
    <name evidence="2" type="ORF">SAPINGB_P004641</name>
</gene>
<keyword evidence="3" id="KW-1185">Reference proteome</keyword>
<proteinExistence type="predicted"/>
<feature type="signal peptide" evidence="1">
    <location>
        <begin position="1"/>
        <end position="19"/>
    </location>
</feature>
<evidence type="ECO:0000256" key="1">
    <source>
        <dbReference type="SAM" id="SignalP"/>
    </source>
</evidence>
<reference evidence="2 3" key="1">
    <citation type="submission" date="2019-09" db="EMBL/GenBank/DDBJ databases">
        <authorList>
            <person name="Brejova B."/>
        </authorList>
    </citation>
    <scope>NUCLEOTIDE SEQUENCE [LARGE SCALE GENOMIC DNA]</scope>
</reference>
<dbReference type="GeneID" id="43583456"/>
<accession>A0A5E8BXY8</accession>
<dbReference type="Proteomes" id="UP000398389">
    <property type="component" value="Unassembled WGS sequence"/>
</dbReference>
<dbReference type="RefSeq" id="XP_031855247.1">
    <property type="nucleotide sequence ID" value="XM_031999356.1"/>
</dbReference>
<evidence type="ECO:0000313" key="2">
    <source>
        <dbReference type="EMBL" id="VVT55534.1"/>
    </source>
</evidence>
<keyword evidence="1" id="KW-0732">Signal</keyword>
<organism evidence="2 3">
    <name type="scientific">Magnusiomyces paraingens</name>
    <dbReference type="NCBI Taxonomy" id="2606893"/>
    <lineage>
        <taxon>Eukaryota</taxon>
        <taxon>Fungi</taxon>
        <taxon>Dikarya</taxon>
        <taxon>Ascomycota</taxon>
        <taxon>Saccharomycotina</taxon>
        <taxon>Dipodascomycetes</taxon>
        <taxon>Dipodascales</taxon>
        <taxon>Dipodascaceae</taxon>
        <taxon>Magnusiomyces</taxon>
    </lineage>
</organism>